<accession>A0ABY1MI91</accession>
<evidence type="ECO:0000313" key="1">
    <source>
        <dbReference type="EMBL" id="SMG57839.1"/>
    </source>
</evidence>
<gene>
    <name evidence="1" type="ORF">SAMN02745947_05139</name>
</gene>
<dbReference type="EMBL" id="FXAV01000026">
    <property type="protein sequence ID" value="SMG57839.1"/>
    <property type="molecule type" value="Genomic_DNA"/>
</dbReference>
<comment type="caution">
    <text evidence="1">The sequence shown here is derived from an EMBL/GenBank/DDBJ whole genome shotgun (WGS) entry which is preliminary data.</text>
</comment>
<dbReference type="Proteomes" id="UP000193566">
    <property type="component" value="Unassembled WGS sequence"/>
</dbReference>
<proteinExistence type="predicted"/>
<sequence>MGSEGITVARVDAQRVVTTPVHRHFVVVEATFQLHSERVTVRSDHDLMTVSSYPEPSVAVVTECTDPE</sequence>
<evidence type="ECO:0000313" key="2">
    <source>
        <dbReference type="Proteomes" id="UP000193566"/>
    </source>
</evidence>
<protein>
    <submittedName>
        <fullName evidence="1">Uncharacterized protein</fullName>
    </submittedName>
</protein>
<reference evidence="1 2" key="1">
    <citation type="submission" date="2017-04" db="EMBL/GenBank/DDBJ databases">
        <authorList>
            <person name="Varghese N."/>
            <person name="Submissions S."/>
        </authorList>
    </citation>
    <scope>NUCLEOTIDE SEQUENCE [LARGE SCALE GENOMIC DNA]</scope>
    <source>
        <strain evidence="1 2">J3</strain>
    </source>
</reference>
<keyword evidence="2" id="KW-1185">Reference proteome</keyword>
<name>A0ABY1MI91_RHORH</name>
<organism evidence="1 2">
    <name type="scientific">Rhodococcus rhodochrous J3</name>
    <dbReference type="NCBI Taxonomy" id="903528"/>
    <lineage>
        <taxon>Bacteria</taxon>
        <taxon>Bacillati</taxon>
        <taxon>Actinomycetota</taxon>
        <taxon>Actinomycetes</taxon>
        <taxon>Mycobacteriales</taxon>
        <taxon>Nocardiaceae</taxon>
        <taxon>Rhodococcus</taxon>
    </lineage>
</organism>